<name>A0A8X6YNI0_9ARAC</name>
<keyword evidence="2" id="KW-0472">Membrane</keyword>
<feature type="transmembrane region" description="Helical" evidence="2">
    <location>
        <begin position="80"/>
        <end position="108"/>
    </location>
</feature>
<dbReference type="AlphaFoldDB" id="A0A8X6YNI0"/>
<reference evidence="3" key="1">
    <citation type="submission" date="2020-08" db="EMBL/GenBank/DDBJ databases">
        <title>Multicomponent nature underlies the extraordinary mechanical properties of spider dragline silk.</title>
        <authorList>
            <person name="Kono N."/>
            <person name="Nakamura H."/>
            <person name="Mori M."/>
            <person name="Yoshida Y."/>
            <person name="Ohtoshi R."/>
            <person name="Malay A.D."/>
            <person name="Moran D.A.P."/>
            <person name="Tomita M."/>
            <person name="Numata K."/>
            <person name="Arakawa K."/>
        </authorList>
    </citation>
    <scope>NUCLEOTIDE SEQUENCE</scope>
</reference>
<gene>
    <name evidence="3" type="primary">AVEN_256392_1</name>
    <name evidence="3" type="ORF">TNIN_483051</name>
</gene>
<keyword evidence="4" id="KW-1185">Reference proteome</keyword>
<evidence type="ECO:0000256" key="1">
    <source>
        <dbReference type="SAM" id="MobiDB-lite"/>
    </source>
</evidence>
<feature type="transmembrane region" description="Helical" evidence="2">
    <location>
        <begin position="120"/>
        <end position="142"/>
    </location>
</feature>
<evidence type="ECO:0000313" key="3">
    <source>
        <dbReference type="EMBL" id="GFY74131.1"/>
    </source>
</evidence>
<evidence type="ECO:0000256" key="2">
    <source>
        <dbReference type="SAM" id="Phobius"/>
    </source>
</evidence>
<dbReference type="EMBL" id="BMAV01020574">
    <property type="protein sequence ID" value="GFY74131.1"/>
    <property type="molecule type" value="Genomic_DNA"/>
</dbReference>
<keyword evidence="2" id="KW-0812">Transmembrane</keyword>
<proteinExistence type="predicted"/>
<comment type="caution">
    <text evidence="3">The sequence shown here is derived from an EMBL/GenBank/DDBJ whole genome shotgun (WGS) entry which is preliminary data.</text>
</comment>
<organism evidence="3 4">
    <name type="scientific">Trichonephila inaurata madagascariensis</name>
    <dbReference type="NCBI Taxonomy" id="2747483"/>
    <lineage>
        <taxon>Eukaryota</taxon>
        <taxon>Metazoa</taxon>
        <taxon>Ecdysozoa</taxon>
        <taxon>Arthropoda</taxon>
        <taxon>Chelicerata</taxon>
        <taxon>Arachnida</taxon>
        <taxon>Araneae</taxon>
        <taxon>Araneomorphae</taxon>
        <taxon>Entelegynae</taxon>
        <taxon>Araneoidea</taxon>
        <taxon>Nephilidae</taxon>
        <taxon>Trichonephila</taxon>
        <taxon>Trichonephila inaurata</taxon>
    </lineage>
</organism>
<feature type="region of interest" description="Disordered" evidence="1">
    <location>
        <begin position="227"/>
        <end position="265"/>
    </location>
</feature>
<sequence length="265" mass="29016">MSYHSVIRNIQATTSVEKSLREERKIPTSSFSLFSLVSGQNEGDHRLGKRDALQDQSTMTLQNNNDTKARTKQTTLSSTLVRCLCVTISFVTTGFALLAFGLTCFLLRLFDGAAPCPHTLILTVFGVSGGLLGLGLVLLLCVCRRKKRLTKEALLDDLPEVCSEDVAQYRKKMSIPGDASQESHGKMNGEDVVEKDLPPPLEEPLTSNGGDAFDLTQKSADVSYWIEQQKSEEPTTSESFSLETTEGTTRHITDGESSEGEMTSL</sequence>
<evidence type="ECO:0000313" key="4">
    <source>
        <dbReference type="Proteomes" id="UP000886998"/>
    </source>
</evidence>
<feature type="compositionally biased region" description="Low complexity" evidence="1">
    <location>
        <begin position="234"/>
        <end position="247"/>
    </location>
</feature>
<feature type="region of interest" description="Disordered" evidence="1">
    <location>
        <begin position="174"/>
        <end position="212"/>
    </location>
</feature>
<keyword evidence="2" id="KW-1133">Transmembrane helix</keyword>
<protein>
    <submittedName>
        <fullName evidence="3">Uncharacterized protein</fullName>
    </submittedName>
</protein>
<feature type="compositionally biased region" description="Basic and acidic residues" evidence="1">
    <location>
        <begin position="181"/>
        <end position="197"/>
    </location>
</feature>
<dbReference type="Proteomes" id="UP000886998">
    <property type="component" value="Unassembled WGS sequence"/>
</dbReference>
<accession>A0A8X6YNI0</accession>
<dbReference type="OrthoDB" id="6432262at2759"/>